<dbReference type="RefSeq" id="WP_064023888.1">
    <property type="nucleotide sequence ID" value="NZ_LUUK01000002.1"/>
</dbReference>
<dbReference type="InterPro" id="IPR037523">
    <property type="entry name" value="VOC_core"/>
</dbReference>
<dbReference type="STRING" id="702114.A1355_16660"/>
<sequence>MSNPTLRHGTFSWCELLTTDPAAAKDFYANLFDWTLEPAPNAPPGVDYSVAKLDGEPVAGMMAIPPGAAGMPPHWGSYITVNDVDATVARATALGASVCVPPQDIPKLGRFSMLQDPQGAVFGIISYLPTHCG</sequence>
<dbReference type="SUPFAM" id="SSF54593">
    <property type="entry name" value="Glyoxalase/Bleomycin resistance protein/Dihydroxybiphenyl dioxygenase"/>
    <property type="match status" value="1"/>
</dbReference>
<dbReference type="PANTHER" id="PTHR33993:SF14">
    <property type="entry name" value="GB|AAF24581.1"/>
    <property type="match status" value="1"/>
</dbReference>
<gene>
    <name evidence="2" type="ORF">A1355_16660</name>
</gene>
<dbReference type="Gene3D" id="3.10.180.10">
    <property type="entry name" value="2,3-Dihydroxybiphenyl 1,2-Dioxygenase, domain 1"/>
    <property type="match status" value="1"/>
</dbReference>
<dbReference type="Pfam" id="PF00903">
    <property type="entry name" value="Glyoxalase"/>
    <property type="match status" value="1"/>
</dbReference>
<organism evidence="2 3">
    <name type="scientific">Methylomonas koyamae</name>
    <dbReference type="NCBI Taxonomy" id="702114"/>
    <lineage>
        <taxon>Bacteria</taxon>
        <taxon>Pseudomonadati</taxon>
        <taxon>Pseudomonadota</taxon>
        <taxon>Gammaproteobacteria</taxon>
        <taxon>Methylococcales</taxon>
        <taxon>Methylococcaceae</taxon>
        <taxon>Methylomonas</taxon>
    </lineage>
</organism>
<dbReference type="AlphaFoldDB" id="A0A177PFR5"/>
<feature type="domain" description="VOC" evidence="1">
    <location>
        <begin position="10"/>
        <end position="127"/>
    </location>
</feature>
<dbReference type="OrthoDB" id="9793039at2"/>
<dbReference type="InterPro" id="IPR004360">
    <property type="entry name" value="Glyas_Fos-R_dOase_dom"/>
</dbReference>
<accession>A0A177PFR5</accession>
<evidence type="ECO:0000259" key="1">
    <source>
        <dbReference type="PROSITE" id="PS51819"/>
    </source>
</evidence>
<dbReference type="PANTHER" id="PTHR33993">
    <property type="entry name" value="GLYOXALASE-RELATED"/>
    <property type="match status" value="1"/>
</dbReference>
<dbReference type="InterPro" id="IPR052164">
    <property type="entry name" value="Anthracycline_SecMetBiosynth"/>
</dbReference>
<protein>
    <submittedName>
        <fullName evidence="2">Glyoxalase</fullName>
    </submittedName>
</protein>
<evidence type="ECO:0000313" key="2">
    <source>
        <dbReference type="EMBL" id="OAI29207.1"/>
    </source>
</evidence>
<reference evidence="3" key="1">
    <citation type="submission" date="2016-03" db="EMBL/GenBank/DDBJ databases">
        <authorList>
            <person name="Heylen K."/>
            <person name="De Vos P."/>
            <person name="Vekeman B."/>
        </authorList>
    </citation>
    <scope>NUCLEOTIDE SEQUENCE [LARGE SCALE GENOMIC DNA]</scope>
    <source>
        <strain evidence="3">R-45383</strain>
    </source>
</reference>
<dbReference type="InterPro" id="IPR029068">
    <property type="entry name" value="Glyas_Bleomycin-R_OHBP_Dase"/>
</dbReference>
<keyword evidence="3" id="KW-1185">Reference proteome</keyword>
<dbReference type="CDD" id="cd07247">
    <property type="entry name" value="SgaA_N_like"/>
    <property type="match status" value="1"/>
</dbReference>
<comment type="caution">
    <text evidence="2">The sequence shown here is derived from an EMBL/GenBank/DDBJ whole genome shotgun (WGS) entry which is preliminary data.</text>
</comment>
<evidence type="ECO:0000313" key="3">
    <source>
        <dbReference type="Proteomes" id="UP000077628"/>
    </source>
</evidence>
<dbReference type="EMBL" id="LUUK01000002">
    <property type="protein sequence ID" value="OAI29207.1"/>
    <property type="molecule type" value="Genomic_DNA"/>
</dbReference>
<proteinExistence type="predicted"/>
<dbReference type="PROSITE" id="PS51819">
    <property type="entry name" value="VOC"/>
    <property type="match status" value="1"/>
</dbReference>
<name>A0A177PFR5_9GAMM</name>
<dbReference type="Proteomes" id="UP000077628">
    <property type="component" value="Unassembled WGS sequence"/>
</dbReference>